<feature type="domain" description="CxC2-like cysteine cluster KDZ transposase-associated" evidence="2">
    <location>
        <begin position="158"/>
        <end position="235"/>
    </location>
</feature>
<dbReference type="Proteomes" id="UP000719766">
    <property type="component" value="Unassembled WGS sequence"/>
</dbReference>
<accession>A0A9P7A8L9</accession>
<evidence type="ECO:0000313" key="4">
    <source>
        <dbReference type="Proteomes" id="UP000719766"/>
    </source>
</evidence>
<dbReference type="InterPro" id="IPR040521">
    <property type="entry name" value="KDZ"/>
</dbReference>
<dbReference type="Pfam" id="PF18758">
    <property type="entry name" value="KDZ"/>
    <property type="match status" value="1"/>
</dbReference>
<dbReference type="Pfam" id="PF18803">
    <property type="entry name" value="CxC2"/>
    <property type="match status" value="1"/>
</dbReference>
<keyword evidence="4" id="KW-1185">Reference proteome</keyword>
<name>A0A9P7A8L9_9AGAM</name>
<feature type="region of interest" description="Disordered" evidence="1">
    <location>
        <begin position="559"/>
        <end position="597"/>
    </location>
</feature>
<reference evidence="3" key="1">
    <citation type="journal article" date="2020" name="New Phytol.">
        <title>Comparative genomics reveals dynamic genome evolution in host specialist ectomycorrhizal fungi.</title>
        <authorList>
            <person name="Lofgren L.A."/>
            <person name="Nguyen N.H."/>
            <person name="Vilgalys R."/>
            <person name="Ruytinx J."/>
            <person name="Liao H.L."/>
            <person name="Branco S."/>
            <person name="Kuo A."/>
            <person name="LaButti K."/>
            <person name="Lipzen A."/>
            <person name="Andreopoulos W."/>
            <person name="Pangilinan J."/>
            <person name="Riley R."/>
            <person name="Hundley H."/>
            <person name="Na H."/>
            <person name="Barry K."/>
            <person name="Grigoriev I.V."/>
            <person name="Stajich J.E."/>
            <person name="Kennedy P.G."/>
        </authorList>
    </citation>
    <scope>NUCLEOTIDE SEQUENCE</scope>
    <source>
        <strain evidence="3">S12</strain>
    </source>
</reference>
<dbReference type="OrthoDB" id="3214502at2759"/>
<feature type="non-terminal residue" evidence="3">
    <location>
        <position position="612"/>
    </location>
</feature>
<dbReference type="AlphaFoldDB" id="A0A9P7A8L9"/>
<comment type="caution">
    <text evidence="3">The sequence shown here is derived from an EMBL/GenBank/DDBJ whole genome shotgun (WGS) entry which is preliminary data.</text>
</comment>
<dbReference type="PANTHER" id="PTHR33096">
    <property type="entry name" value="CXC2 DOMAIN-CONTAINING PROTEIN"/>
    <property type="match status" value="1"/>
</dbReference>
<dbReference type="GeneID" id="64592757"/>
<dbReference type="InterPro" id="IPR041457">
    <property type="entry name" value="CxC2_KDZ-assoc"/>
</dbReference>
<proteinExistence type="predicted"/>
<dbReference type="RefSeq" id="XP_041152010.1">
    <property type="nucleotide sequence ID" value="XM_041298993.1"/>
</dbReference>
<evidence type="ECO:0000313" key="3">
    <source>
        <dbReference type="EMBL" id="KAG1784525.1"/>
    </source>
</evidence>
<dbReference type="EMBL" id="JABBWE010000140">
    <property type="protein sequence ID" value="KAG1784525.1"/>
    <property type="molecule type" value="Genomic_DNA"/>
</dbReference>
<sequence length="612" mass="70352">ASSQGPNDYLREWKHRTEDYLDMFMAREAPHSDRVCSLCDRDGAYRCHNCFSEPIFCSECCRTQHVRLPFHKISQWNRDFFEESSLTKLGMEYHLSHRGLPCPRNTGGPEEIRREEKDVFDNDSVDMPAIEEFTDDEDSSPTDGTSGHKGMPVVGCIVRVTVVDITGIHYLIIHFCQCTDAPNAEKQLFQMGLFPASFTRPRTAFTFALLNDFALDNVESGTSAMNYYNKLRWRMSSIFPHLVPDRYRELMGVARQWWQLKLLRWNGFAHGRTHPKPGELGLFCLTCPQPRINVALPTKYNEMKPRWLYGHSLVMDGNFKAEHLHPTNPDDEVWLMDGLGFMVGRKRYKAHLAVAMDSMQRSECNNHRAVNQANAFRHKLEATGIGGCACARHGCFVPHSMVDFQKGERQMNMDYALCNVLSYNTQGLETALTFYDVNCQYNKYLLHRTEDSPYLAIPFGMEVIPGIGLWHVHGHQDQCYVRYASNFITGVARIDGEIMETLWAPLNIISPSCRGMSTPHRQECLDYQMNDCNFMKMIRMSIFLCRKYKEAKQGAAESSEAFEKLNESADPDMVTEWQEQETAANASRAEDPSSMDIYEVHLEKGMYRGRRN</sequence>
<gene>
    <name evidence="3" type="ORF">HD556DRAFT_1251228</name>
</gene>
<protein>
    <recommendedName>
        <fullName evidence="2">CxC2-like cysteine cluster KDZ transposase-associated domain-containing protein</fullName>
    </recommendedName>
</protein>
<evidence type="ECO:0000256" key="1">
    <source>
        <dbReference type="SAM" id="MobiDB-lite"/>
    </source>
</evidence>
<organism evidence="3 4">
    <name type="scientific">Suillus plorans</name>
    <dbReference type="NCBI Taxonomy" id="116603"/>
    <lineage>
        <taxon>Eukaryota</taxon>
        <taxon>Fungi</taxon>
        <taxon>Dikarya</taxon>
        <taxon>Basidiomycota</taxon>
        <taxon>Agaricomycotina</taxon>
        <taxon>Agaricomycetes</taxon>
        <taxon>Agaricomycetidae</taxon>
        <taxon>Boletales</taxon>
        <taxon>Suillineae</taxon>
        <taxon>Suillaceae</taxon>
        <taxon>Suillus</taxon>
    </lineage>
</organism>
<evidence type="ECO:0000259" key="2">
    <source>
        <dbReference type="Pfam" id="PF18803"/>
    </source>
</evidence>
<dbReference type="PANTHER" id="PTHR33096:SF1">
    <property type="entry name" value="CXC1-LIKE CYSTEINE CLUSTER ASSOCIATED WITH KDZ TRANSPOSASES DOMAIN-CONTAINING PROTEIN"/>
    <property type="match status" value="1"/>
</dbReference>